<evidence type="ECO:0000313" key="15">
    <source>
        <dbReference type="EMBL" id="ADX46634.1"/>
    </source>
</evidence>
<keyword evidence="5" id="KW-0479">Metal-binding</keyword>
<evidence type="ECO:0000259" key="14">
    <source>
        <dbReference type="PROSITE" id="PS51656"/>
    </source>
</evidence>
<evidence type="ECO:0000256" key="2">
    <source>
        <dbReference type="ARBA" id="ARBA00022475"/>
    </source>
</evidence>
<evidence type="ECO:0000256" key="4">
    <source>
        <dbReference type="ARBA" id="ARBA00022519"/>
    </source>
</evidence>
<keyword evidence="2" id="KW-1003">Cell membrane</keyword>
<dbReference type="EMBL" id="CP002521">
    <property type="protein sequence ID" value="ADX46634.1"/>
    <property type="molecule type" value="Genomic_DNA"/>
</dbReference>
<dbReference type="InterPro" id="IPR050294">
    <property type="entry name" value="RnfB_subfamily"/>
</dbReference>
<evidence type="ECO:0000256" key="11">
    <source>
        <dbReference type="ARBA" id="ARBA00023136"/>
    </source>
</evidence>
<keyword evidence="16" id="KW-1185">Reference proteome</keyword>
<keyword evidence="3" id="KW-0004">4Fe-4S</keyword>
<keyword evidence="9" id="KW-0408">Iron</keyword>
<dbReference type="InterPro" id="IPR017900">
    <property type="entry name" value="4Fe4S_Fe_S_CS"/>
</dbReference>
<keyword evidence="11" id="KW-0472">Membrane</keyword>
<keyword evidence="6" id="KW-0677">Repeat</keyword>
<evidence type="ECO:0000256" key="3">
    <source>
        <dbReference type="ARBA" id="ARBA00022485"/>
    </source>
</evidence>
<proteinExistence type="predicted"/>
<dbReference type="Pfam" id="PF14697">
    <property type="entry name" value="Fer4_21"/>
    <property type="match status" value="1"/>
</dbReference>
<keyword evidence="7" id="KW-1278">Translocase</keyword>
<dbReference type="Pfam" id="PF04060">
    <property type="entry name" value="FeS"/>
    <property type="match status" value="1"/>
</dbReference>
<evidence type="ECO:0000256" key="6">
    <source>
        <dbReference type="ARBA" id="ARBA00022737"/>
    </source>
</evidence>
<dbReference type="InterPro" id="IPR013087">
    <property type="entry name" value="Znf_C2H2_type"/>
</dbReference>
<dbReference type="PROSITE" id="PS51656">
    <property type="entry name" value="4FE4S"/>
    <property type="match status" value="1"/>
</dbReference>
<dbReference type="PANTHER" id="PTHR42859:SF3">
    <property type="entry name" value="ION-TRANSLOCATING OXIDOREDUCTASE COMPLEX SUBUNIT B"/>
    <property type="match status" value="1"/>
</dbReference>
<evidence type="ECO:0000259" key="13">
    <source>
        <dbReference type="PROSITE" id="PS51379"/>
    </source>
</evidence>
<feature type="region of interest" description="Disordered" evidence="12">
    <location>
        <begin position="195"/>
        <end position="225"/>
    </location>
</feature>
<sequence>MTAPPAAAAATRALAARIDAALPQTQCTRCGYPDCAAYADAIAGETADINRCPPGGAEGVARLAVLTGRDPLPLDPQCGAEGPRGLAVIDELACIGCTLCIKACPTDAILGTHKRMHTVIEAHCTGCELCIPVCPVDCIAMENATGDATGWAAWSAPQAGHARQRYQAHRLRKASDGKRSPAACAPEPALAAAAPALRPGHVPVQEATPIASPVPSAQPSAEDRRAAIAAAMARARERRGGGQQ</sequence>
<evidence type="ECO:0000256" key="1">
    <source>
        <dbReference type="ARBA" id="ARBA00022448"/>
    </source>
</evidence>
<dbReference type="InterPro" id="IPR010207">
    <property type="entry name" value="Elect_transpt_cplx_RnfB/RsxB"/>
</dbReference>
<organism evidence="15 16">
    <name type="scientific">Paracidovorax avenae (strain ATCC 19860 / DSM 7227 / CCUG 15838 / JCM 20985 / LMG 2117 / NCPPB 1011)</name>
    <name type="common">Acidovorax avenae</name>
    <dbReference type="NCBI Taxonomy" id="643561"/>
    <lineage>
        <taxon>Bacteria</taxon>
        <taxon>Pseudomonadati</taxon>
        <taxon>Pseudomonadota</taxon>
        <taxon>Betaproteobacteria</taxon>
        <taxon>Burkholderiales</taxon>
        <taxon>Comamonadaceae</taxon>
        <taxon>Paracidovorax</taxon>
    </lineage>
</organism>
<name>F0Q350_PARA1</name>
<dbReference type="Gene3D" id="3.30.70.20">
    <property type="match status" value="1"/>
</dbReference>
<reference evidence="15" key="1">
    <citation type="submission" date="2011-02" db="EMBL/GenBank/DDBJ databases">
        <title>Complete sequence of Acidovorax avenae subsp. avenae ATCC 19860.</title>
        <authorList>
            <consortium name="US DOE Joint Genome Institute"/>
            <person name="Lucas S."/>
            <person name="Copeland A."/>
            <person name="Lapidus A."/>
            <person name="Cheng J.-F."/>
            <person name="Goodwin L."/>
            <person name="Pitluck S."/>
            <person name="Chertkov O."/>
            <person name="Held B."/>
            <person name="Detter J.C."/>
            <person name="Han C."/>
            <person name="Tapia R."/>
            <person name="Land M."/>
            <person name="Hauser L."/>
            <person name="Kyrpides N."/>
            <person name="Ivanova N."/>
            <person name="Ovchinnikova G."/>
            <person name="Pagani I."/>
            <person name="Gordon S."/>
            <person name="Woyke T."/>
        </authorList>
    </citation>
    <scope>NUCLEOTIDE SEQUENCE</scope>
    <source>
        <strain evidence="15">ATCC 19860</strain>
    </source>
</reference>
<dbReference type="Gene3D" id="1.10.15.40">
    <property type="entry name" value="Electron transport complex subunit B, putative Fe-S cluster"/>
    <property type="match status" value="1"/>
</dbReference>
<feature type="domain" description="4Fe-4S ferredoxin-type" evidence="13">
    <location>
        <begin position="115"/>
        <end position="144"/>
    </location>
</feature>
<dbReference type="SUPFAM" id="SSF54862">
    <property type="entry name" value="4Fe-4S ferredoxins"/>
    <property type="match status" value="1"/>
</dbReference>
<feature type="domain" description="4Fe-4S" evidence="14">
    <location>
        <begin position="10"/>
        <end position="69"/>
    </location>
</feature>
<accession>F0Q350</accession>
<keyword evidence="8" id="KW-0249">Electron transport</keyword>
<evidence type="ECO:0000256" key="12">
    <source>
        <dbReference type="SAM" id="MobiDB-lite"/>
    </source>
</evidence>
<evidence type="ECO:0000256" key="7">
    <source>
        <dbReference type="ARBA" id="ARBA00022967"/>
    </source>
</evidence>
<dbReference type="GO" id="GO:0009055">
    <property type="term" value="F:electron transfer activity"/>
    <property type="evidence" value="ECO:0007669"/>
    <property type="project" value="InterPro"/>
</dbReference>
<dbReference type="PROSITE" id="PS51379">
    <property type="entry name" value="4FE4S_FER_2"/>
    <property type="match status" value="2"/>
</dbReference>
<protein>
    <submittedName>
        <fullName evidence="15">Electron transport complex, RnfABCDGE type, B subunit</fullName>
    </submittedName>
</protein>
<dbReference type="AlphaFoldDB" id="F0Q350"/>
<dbReference type="InterPro" id="IPR017896">
    <property type="entry name" value="4Fe4S_Fe-S-bd"/>
</dbReference>
<gene>
    <name evidence="15" type="ordered locus">Acav_2725</name>
</gene>
<keyword evidence="10" id="KW-0411">Iron-sulfur</keyword>
<dbReference type="PROSITE" id="PS00198">
    <property type="entry name" value="4FE4S_FER_1"/>
    <property type="match status" value="1"/>
</dbReference>
<feature type="domain" description="4Fe-4S ferredoxin-type" evidence="13">
    <location>
        <begin position="85"/>
        <end position="114"/>
    </location>
</feature>
<evidence type="ECO:0000313" key="16">
    <source>
        <dbReference type="Proteomes" id="UP000002482"/>
    </source>
</evidence>
<evidence type="ECO:0000256" key="8">
    <source>
        <dbReference type="ARBA" id="ARBA00022982"/>
    </source>
</evidence>
<evidence type="ECO:0000256" key="5">
    <source>
        <dbReference type="ARBA" id="ARBA00022723"/>
    </source>
</evidence>
<dbReference type="GO" id="GO:0046872">
    <property type="term" value="F:metal ion binding"/>
    <property type="evidence" value="ECO:0007669"/>
    <property type="project" value="UniProtKB-KW"/>
</dbReference>
<dbReference type="HOGENOM" id="CLU_063448_0_0_4"/>
<dbReference type="Proteomes" id="UP000002482">
    <property type="component" value="Chromosome"/>
</dbReference>
<dbReference type="GO" id="GO:0051539">
    <property type="term" value="F:4 iron, 4 sulfur cluster binding"/>
    <property type="evidence" value="ECO:0007669"/>
    <property type="project" value="UniProtKB-KW"/>
</dbReference>
<dbReference type="GeneID" id="34237302"/>
<keyword evidence="1" id="KW-0813">Transport</keyword>
<dbReference type="InterPro" id="IPR007202">
    <property type="entry name" value="4Fe-4S_dom"/>
</dbReference>
<dbReference type="OrthoDB" id="9789936at2"/>
<evidence type="ECO:0000256" key="10">
    <source>
        <dbReference type="ARBA" id="ARBA00023014"/>
    </source>
</evidence>
<dbReference type="KEGG" id="aaa:Acav_2725"/>
<dbReference type="PROSITE" id="PS00028">
    <property type="entry name" value="ZINC_FINGER_C2H2_1"/>
    <property type="match status" value="1"/>
</dbReference>
<evidence type="ECO:0000256" key="9">
    <source>
        <dbReference type="ARBA" id="ARBA00023004"/>
    </source>
</evidence>
<dbReference type="NCBIfam" id="TIGR01944">
    <property type="entry name" value="rnfB"/>
    <property type="match status" value="1"/>
</dbReference>
<dbReference type="PANTHER" id="PTHR42859">
    <property type="entry name" value="OXIDOREDUCTASE"/>
    <property type="match status" value="1"/>
</dbReference>
<dbReference type="RefSeq" id="WP_013595131.1">
    <property type="nucleotide sequence ID" value="NC_015138.1"/>
</dbReference>
<keyword evidence="4" id="KW-0997">Cell inner membrane</keyword>